<evidence type="ECO:0000256" key="2">
    <source>
        <dbReference type="ARBA" id="ARBA00022552"/>
    </source>
</evidence>
<reference evidence="8" key="1">
    <citation type="submission" date="2021-05" db="EMBL/GenBank/DDBJ databases">
        <title>Genome of Sphingobium sp. strain.</title>
        <authorList>
            <person name="Fan R."/>
        </authorList>
    </citation>
    <scope>NUCLEOTIDE SEQUENCE</scope>
    <source>
        <strain evidence="8">H33</strain>
    </source>
</reference>
<evidence type="ECO:0000256" key="6">
    <source>
        <dbReference type="HAMAP-Rule" id="MF_01007"/>
    </source>
</evidence>
<keyword evidence="4 6" id="KW-0808">Transferase</keyword>
<name>A0A9X1IRZ7_9SPHN</name>
<dbReference type="SUPFAM" id="SSF53335">
    <property type="entry name" value="S-adenosyl-L-methionine-dependent methyltransferases"/>
    <property type="match status" value="1"/>
</dbReference>
<evidence type="ECO:0000256" key="5">
    <source>
        <dbReference type="ARBA" id="ARBA00022691"/>
    </source>
</evidence>
<feature type="binding site" evidence="6">
    <location>
        <position position="114"/>
    </location>
    <ligand>
        <name>S-adenosyl-L-methionine</name>
        <dbReference type="ChEBI" id="CHEBI:59789"/>
    </ligand>
</feature>
<keyword evidence="6" id="KW-0963">Cytoplasm</keyword>
<dbReference type="RefSeq" id="WP_214624251.1">
    <property type="nucleotide sequence ID" value="NZ_JAHGAW010000008.1"/>
</dbReference>
<evidence type="ECO:0000256" key="3">
    <source>
        <dbReference type="ARBA" id="ARBA00022603"/>
    </source>
</evidence>
<accession>A0A9X1IRZ7</accession>
<comment type="caution">
    <text evidence="8">The sequence shown here is derived from an EMBL/GenBank/DDBJ whole genome shotgun (WGS) entry which is preliminary data.</text>
</comment>
<dbReference type="GO" id="GO:0005737">
    <property type="term" value="C:cytoplasm"/>
    <property type="evidence" value="ECO:0007669"/>
    <property type="project" value="UniProtKB-SubCell"/>
</dbReference>
<sequence length="325" mass="34503">MSHAASATPPAEPHLPVLLDESVEALAIAPGETHVDGTFGAGGHSSAMAARGARVVSIDQDPDAIAEGQAVVAASDGAIRLLHGNFAVMDALLAEAGYGSVDGVLLDIGVSSMHLDRARRGFSFRFPDAPLDMRMSQAGETAAELLNRIDESELADILYTYGEERQSRRVARFIVAARPLATIGDLVGAVHKALGKRPGDKTDPATRTFQAIRIYLNGELDALERGLDAAEAVLRPGGRLAVITFHSLEDRIVKNFLRARSGQDAGGSRHRPEARATRAPTFHKPARAVRPGDAELARNPRARSATLRSAVRTDAPAWNHVGAQS</sequence>
<dbReference type="GO" id="GO:0070475">
    <property type="term" value="P:rRNA base methylation"/>
    <property type="evidence" value="ECO:0007669"/>
    <property type="project" value="UniProtKB-UniRule"/>
</dbReference>
<protein>
    <recommendedName>
        <fullName evidence="6">Ribosomal RNA small subunit methyltransferase H</fullName>
        <ecNumber evidence="6">2.1.1.199</ecNumber>
    </recommendedName>
    <alternativeName>
        <fullName evidence="6">16S rRNA m(4)C1402 methyltransferase</fullName>
    </alternativeName>
    <alternativeName>
        <fullName evidence="6">rRNA (cytosine-N(4)-)-methyltransferase RsmH</fullName>
    </alternativeName>
</protein>
<evidence type="ECO:0000256" key="7">
    <source>
        <dbReference type="SAM" id="MobiDB-lite"/>
    </source>
</evidence>
<dbReference type="Pfam" id="PF01795">
    <property type="entry name" value="Methyltransf_5"/>
    <property type="match status" value="1"/>
</dbReference>
<feature type="binding site" evidence="6">
    <location>
        <begin position="42"/>
        <end position="44"/>
    </location>
    <ligand>
        <name>S-adenosyl-L-methionine</name>
        <dbReference type="ChEBI" id="CHEBI:59789"/>
    </ligand>
</feature>
<dbReference type="AlphaFoldDB" id="A0A9X1IRZ7"/>
<dbReference type="PANTHER" id="PTHR11265:SF0">
    <property type="entry name" value="12S RRNA N4-METHYLCYTIDINE METHYLTRANSFERASE"/>
    <property type="match status" value="1"/>
</dbReference>
<comment type="similarity">
    <text evidence="1 6">Belongs to the methyltransferase superfamily. RsmH family.</text>
</comment>
<dbReference type="SUPFAM" id="SSF81799">
    <property type="entry name" value="Putative methyltransferase TM0872, insert domain"/>
    <property type="match status" value="1"/>
</dbReference>
<dbReference type="EMBL" id="JAHGAW010000008">
    <property type="protein sequence ID" value="MBT2188011.1"/>
    <property type="molecule type" value="Genomic_DNA"/>
</dbReference>
<evidence type="ECO:0000256" key="1">
    <source>
        <dbReference type="ARBA" id="ARBA00010396"/>
    </source>
</evidence>
<dbReference type="PIRSF" id="PIRSF004486">
    <property type="entry name" value="MraW"/>
    <property type="match status" value="1"/>
</dbReference>
<dbReference type="InterPro" id="IPR023397">
    <property type="entry name" value="SAM-dep_MeTrfase_MraW_recog"/>
</dbReference>
<evidence type="ECO:0000313" key="9">
    <source>
        <dbReference type="Proteomes" id="UP001138757"/>
    </source>
</evidence>
<keyword evidence="5 6" id="KW-0949">S-adenosyl-L-methionine</keyword>
<organism evidence="8 9">
    <name type="scientific">Sphingobium nicotianae</name>
    <dbReference type="NCBI Taxonomy" id="2782607"/>
    <lineage>
        <taxon>Bacteria</taxon>
        <taxon>Pseudomonadati</taxon>
        <taxon>Pseudomonadota</taxon>
        <taxon>Alphaproteobacteria</taxon>
        <taxon>Sphingomonadales</taxon>
        <taxon>Sphingomonadaceae</taxon>
        <taxon>Sphingobium</taxon>
    </lineage>
</organism>
<keyword evidence="2 6" id="KW-0698">rRNA processing</keyword>
<comment type="function">
    <text evidence="6">Specifically methylates the N4 position of cytidine in position 1402 (C1402) of 16S rRNA.</text>
</comment>
<comment type="catalytic activity">
    <reaction evidence="6">
        <text>cytidine(1402) in 16S rRNA + S-adenosyl-L-methionine = N(4)-methylcytidine(1402) in 16S rRNA + S-adenosyl-L-homocysteine + H(+)</text>
        <dbReference type="Rhea" id="RHEA:42928"/>
        <dbReference type="Rhea" id="RHEA-COMP:10286"/>
        <dbReference type="Rhea" id="RHEA-COMP:10287"/>
        <dbReference type="ChEBI" id="CHEBI:15378"/>
        <dbReference type="ChEBI" id="CHEBI:57856"/>
        <dbReference type="ChEBI" id="CHEBI:59789"/>
        <dbReference type="ChEBI" id="CHEBI:74506"/>
        <dbReference type="ChEBI" id="CHEBI:82748"/>
        <dbReference type="EC" id="2.1.1.199"/>
    </reaction>
</comment>
<dbReference type="EC" id="2.1.1.199" evidence="6"/>
<dbReference type="HAMAP" id="MF_01007">
    <property type="entry name" value="16SrRNA_methyltr_H"/>
    <property type="match status" value="1"/>
</dbReference>
<feature type="region of interest" description="Disordered" evidence="7">
    <location>
        <begin position="262"/>
        <end position="284"/>
    </location>
</feature>
<keyword evidence="3 6" id="KW-0489">Methyltransferase</keyword>
<evidence type="ECO:0000313" key="8">
    <source>
        <dbReference type="EMBL" id="MBT2188011.1"/>
    </source>
</evidence>
<dbReference type="GO" id="GO:0071424">
    <property type="term" value="F:rRNA (cytosine-N4-)-methyltransferase activity"/>
    <property type="evidence" value="ECO:0007669"/>
    <property type="project" value="UniProtKB-UniRule"/>
</dbReference>
<dbReference type="InterPro" id="IPR029063">
    <property type="entry name" value="SAM-dependent_MTases_sf"/>
</dbReference>
<dbReference type="Gene3D" id="3.40.50.150">
    <property type="entry name" value="Vaccinia Virus protein VP39"/>
    <property type="match status" value="1"/>
</dbReference>
<feature type="binding site" evidence="6">
    <location>
        <position position="107"/>
    </location>
    <ligand>
        <name>S-adenosyl-L-methionine</name>
        <dbReference type="ChEBI" id="CHEBI:59789"/>
    </ligand>
</feature>
<evidence type="ECO:0000256" key="4">
    <source>
        <dbReference type="ARBA" id="ARBA00022679"/>
    </source>
</evidence>
<feature type="binding site" evidence="6">
    <location>
        <position position="86"/>
    </location>
    <ligand>
        <name>S-adenosyl-L-methionine</name>
        <dbReference type="ChEBI" id="CHEBI:59789"/>
    </ligand>
</feature>
<gene>
    <name evidence="6 8" type="primary">rsmH</name>
    <name evidence="8" type="ORF">KK488_13735</name>
</gene>
<feature type="binding site" evidence="6">
    <location>
        <position position="59"/>
    </location>
    <ligand>
        <name>S-adenosyl-L-methionine</name>
        <dbReference type="ChEBI" id="CHEBI:59789"/>
    </ligand>
</feature>
<dbReference type="Proteomes" id="UP001138757">
    <property type="component" value="Unassembled WGS sequence"/>
</dbReference>
<dbReference type="PANTHER" id="PTHR11265">
    <property type="entry name" value="S-ADENOSYL-METHYLTRANSFERASE MRAW"/>
    <property type="match status" value="1"/>
</dbReference>
<dbReference type="InterPro" id="IPR002903">
    <property type="entry name" value="RsmH"/>
</dbReference>
<dbReference type="NCBIfam" id="TIGR00006">
    <property type="entry name" value="16S rRNA (cytosine(1402)-N(4))-methyltransferase RsmH"/>
    <property type="match status" value="1"/>
</dbReference>
<dbReference type="CDD" id="cd02440">
    <property type="entry name" value="AdoMet_MTases"/>
    <property type="match status" value="1"/>
</dbReference>
<keyword evidence="9" id="KW-1185">Reference proteome</keyword>
<comment type="subcellular location">
    <subcellularLocation>
        <location evidence="6">Cytoplasm</location>
    </subcellularLocation>
</comment>
<dbReference type="Gene3D" id="1.10.150.170">
    <property type="entry name" value="Putative methyltransferase TM0872, insert domain"/>
    <property type="match status" value="1"/>
</dbReference>
<proteinExistence type="inferred from homology"/>